<reference evidence="1 2" key="1">
    <citation type="submission" date="2018-07" db="EMBL/GenBank/DDBJ databases">
        <title>Diversity of Mesorhizobium strains in Brazil.</title>
        <authorList>
            <person name="Helene L.C.F."/>
            <person name="Dall'Agnol R."/>
            <person name="Delamuta J.R.M."/>
            <person name="Hungria M."/>
        </authorList>
    </citation>
    <scope>NUCLEOTIDE SEQUENCE [LARGE SCALE GENOMIC DNA]</scope>
    <source>
        <strain evidence="1 2">CNPSo 3140</strain>
    </source>
</reference>
<name>A0A330GGX0_9HYPH</name>
<evidence type="ECO:0000313" key="2">
    <source>
        <dbReference type="Proteomes" id="UP000251956"/>
    </source>
</evidence>
<evidence type="ECO:0008006" key="3">
    <source>
        <dbReference type="Google" id="ProtNLM"/>
    </source>
</evidence>
<accession>A0A330GGX0</accession>
<dbReference type="RefSeq" id="WP_112131033.1">
    <property type="nucleotide sequence ID" value="NZ_QMBQ01000012.1"/>
</dbReference>
<dbReference type="InterPro" id="IPR004952">
    <property type="entry name" value="NifX-assoc_nitrogen_fix"/>
</dbReference>
<proteinExistence type="predicted"/>
<keyword evidence="2" id="KW-1185">Reference proteome</keyword>
<sequence>MNCVTPISPTVDEDELALAAPFVKCLVRLIRAQEPCHLWEDKSDAMLLADFIVTTQKRRAIPGEGYPDPHALWKIDMFYSAVGLAIAEHFGKVKSPIMGAKPSTPLGAGFSVPSVGPFFPEIHRFGFESLRQLAEAGTRLVDVATTDIEAPEETMAK</sequence>
<protein>
    <recommendedName>
        <fullName evidence="3">DUF269 domain-containing protein</fullName>
    </recommendedName>
</protein>
<evidence type="ECO:0000313" key="1">
    <source>
        <dbReference type="EMBL" id="RAZ71733.1"/>
    </source>
</evidence>
<dbReference type="Pfam" id="PF03270">
    <property type="entry name" value="DUF269"/>
    <property type="match status" value="1"/>
</dbReference>
<dbReference type="PIRSF" id="PIRSF005788">
    <property type="entry name" value="NifK"/>
    <property type="match status" value="1"/>
</dbReference>
<gene>
    <name evidence="1" type="ORF">DPM35_29590</name>
</gene>
<dbReference type="OrthoDB" id="9808545at2"/>
<comment type="caution">
    <text evidence="1">The sequence shown here is derived from an EMBL/GenBank/DDBJ whole genome shotgun (WGS) entry which is preliminary data.</text>
</comment>
<dbReference type="Gene3D" id="1.10.3100.20">
    <property type="entry name" value="Protein of unknown function DUF269"/>
    <property type="match status" value="1"/>
</dbReference>
<dbReference type="EMBL" id="QMBQ01000012">
    <property type="protein sequence ID" value="RAZ71733.1"/>
    <property type="molecule type" value="Genomic_DNA"/>
</dbReference>
<dbReference type="AlphaFoldDB" id="A0A330GGX0"/>
<dbReference type="Proteomes" id="UP000251956">
    <property type="component" value="Unassembled WGS sequence"/>
</dbReference>
<organism evidence="1 2">
    <name type="scientific">Mesorhizobium atlanticum</name>
    <dbReference type="NCBI Taxonomy" id="2233532"/>
    <lineage>
        <taxon>Bacteria</taxon>
        <taxon>Pseudomonadati</taxon>
        <taxon>Pseudomonadota</taxon>
        <taxon>Alphaproteobacteria</taxon>
        <taxon>Hyphomicrobiales</taxon>
        <taxon>Phyllobacteriaceae</taxon>
        <taxon>Mesorhizobium</taxon>
    </lineage>
</organism>